<feature type="transmembrane region" description="Helical" evidence="2">
    <location>
        <begin position="186"/>
        <end position="205"/>
    </location>
</feature>
<reference evidence="3 4" key="1">
    <citation type="submission" date="2019-04" db="EMBL/GenBank/DDBJ databases">
        <title>Draft genome sequences of Streptomyces avermitilis NBRC 14893.</title>
        <authorList>
            <person name="Komaki H."/>
            <person name="Tamura T."/>
            <person name="Hosoyama A."/>
        </authorList>
    </citation>
    <scope>NUCLEOTIDE SEQUENCE [LARGE SCALE GENOMIC DNA]</scope>
    <source>
        <strain evidence="3 4">NBRC 14893</strain>
    </source>
</reference>
<comment type="caution">
    <text evidence="3">The sequence shown here is derived from an EMBL/GenBank/DDBJ whole genome shotgun (WGS) entry which is preliminary data.</text>
</comment>
<proteinExistence type="predicted"/>
<feature type="transmembrane region" description="Helical" evidence="2">
    <location>
        <begin position="49"/>
        <end position="68"/>
    </location>
</feature>
<protein>
    <submittedName>
        <fullName evidence="3">Uncharacterized protein</fullName>
    </submittedName>
</protein>
<keyword evidence="2" id="KW-0472">Membrane</keyword>
<organism evidence="3 4">
    <name type="scientific">Streptomyces avermitilis</name>
    <dbReference type="NCBI Taxonomy" id="33903"/>
    <lineage>
        <taxon>Bacteria</taxon>
        <taxon>Bacillati</taxon>
        <taxon>Actinomycetota</taxon>
        <taxon>Actinomycetes</taxon>
        <taxon>Kitasatosporales</taxon>
        <taxon>Streptomycetaceae</taxon>
        <taxon>Streptomyces</taxon>
    </lineage>
</organism>
<dbReference type="RefSeq" id="WP_037648329.1">
    <property type="nucleotide sequence ID" value="NZ_BAABTN010000015.1"/>
</dbReference>
<dbReference type="Proteomes" id="UP000302139">
    <property type="component" value="Unassembled WGS sequence"/>
</dbReference>
<feature type="transmembrane region" description="Helical" evidence="2">
    <location>
        <begin position="156"/>
        <end position="179"/>
    </location>
</feature>
<keyword evidence="2" id="KW-0812">Transmembrane</keyword>
<dbReference type="InterPro" id="IPR057702">
    <property type="entry name" value="DUF7942"/>
</dbReference>
<dbReference type="EMBL" id="BJHX01000001">
    <property type="protein sequence ID" value="GDY68365.1"/>
    <property type="molecule type" value="Genomic_DNA"/>
</dbReference>
<dbReference type="Pfam" id="PF25637">
    <property type="entry name" value="DUF7942"/>
    <property type="match status" value="2"/>
</dbReference>
<accession>A0A4D4M942</accession>
<evidence type="ECO:0000313" key="3">
    <source>
        <dbReference type="EMBL" id="GDY68365.1"/>
    </source>
</evidence>
<sequence length="252" mass="26501">MPTVSRPRRLPRLRQLLALATDNWLARGYLAVLAASVAAMFLFPESGFAESPLMLTAPLSFLGVVLPFGPGTQGGGAVEVLAIGFWAIWLLLCALVNAAVLGALAARSSTAASSGAREPLPRIPDRSEETGTDTARSARPRLRRIRALLAPAVDNWLARGYLVVVAASLGFFLCAAYVLPDPGFAGIWPLMATAPLSILALLLSAPAEYSSLGWLSPLIFAASAALCGLFNAVLLGRLARKLRAGEPRPTTT</sequence>
<evidence type="ECO:0000256" key="1">
    <source>
        <dbReference type="SAM" id="MobiDB-lite"/>
    </source>
</evidence>
<feature type="compositionally biased region" description="Basic and acidic residues" evidence="1">
    <location>
        <begin position="119"/>
        <end position="129"/>
    </location>
</feature>
<dbReference type="NCBIfam" id="NF046119">
    <property type="entry name" value="memb_SCO4225"/>
    <property type="match status" value="2"/>
</dbReference>
<feature type="transmembrane region" description="Helical" evidence="2">
    <location>
        <begin position="211"/>
        <end position="234"/>
    </location>
</feature>
<evidence type="ECO:0000313" key="4">
    <source>
        <dbReference type="Proteomes" id="UP000302139"/>
    </source>
</evidence>
<feature type="transmembrane region" description="Helical" evidence="2">
    <location>
        <begin position="24"/>
        <end position="43"/>
    </location>
</feature>
<feature type="region of interest" description="Disordered" evidence="1">
    <location>
        <begin position="114"/>
        <end position="137"/>
    </location>
</feature>
<feature type="transmembrane region" description="Helical" evidence="2">
    <location>
        <begin position="80"/>
        <end position="105"/>
    </location>
</feature>
<dbReference type="AlphaFoldDB" id="A0A4D4M942"/>
<name>A0A4D4M942_STRAX</name>
<keyword evidence="2" id="KW-1133">Transmembrane helix</keyword>
<evidence type="ECO:0000256" key="2">
    <source>
        <dbReference type="SAM" id="Phobius"/>
    </source>
</evidence>
<gene>
    <name evidence="3" type="ORF">SAV14893_077580</name>
</gene>